<dbReference type="InterPro" id="IPR000160">
    <property type="entry name" value="GGDEF_dom"/>
</dbReference>
<dbReference type="InterPro" id="IPR050469">
    <property type="entry name" value="Diguanylate_Cyclase"/>
</dbReference>
<name>A0ABT3DPU9_9BACI</name>
<dbReference type="CDD" id="cd01949">
    <property type="entry name" value="GGDEF"/>
    <property type="match status" value="1"/>
</dbReference>
<dbReference type="SUPFAM" id="SSF55073">
    <property type="entry name" value="Nucleotide cyclase"/>
    <property type="match status" value="1"/>
</dbReference>
<reference evidence="2 3" key="1">
    <citation type="submission" date="2022-10" db="EMBL/GenBank/DDBJ databases">
        <title>Draft genome assembly of moderately radiation resistant bacterium Metabacillus halosaccharovorans.</title>
        <authorList>
            <person name="Pal S."/>
            <person name="Gopinathan A."/>
        </authorList>
    </citation>
    <scope>NUCLEOTIDE SEQUENCE [LARGE SCALE GENOMIC DNA]</scope>
    <source>
        <strain evidence="2 3">VITHBRA001</strain>
    </source>
</reference>
<dbReference type="SUPFAM" id="SSF55781">
    <property type="entry name" value="GAF domain-like"/>
    <property type="match status" value="2"/>
</dbReference>
<dbReference type="EMBL" id="JAOYEY010000052">
    <property type="protein sequence ID" value="MCV9888871.1"/>
    <property type="molecule type" value="Genomic_DNA"/>
</dbReference>
<dbReference type="PANTHER" id="PTHR45138">
    <property type="entry name" value="REGULATORY COMPONENTS OF SENSORY TRANSDUCTION SYSTEM"/>
    <property type="match status" value="1"/>
</dbReference>
<dbReference type="PANTHER" id="PTHR45138:SF9">
    <property type="entry name" value="DIGUANYLATE CYCLASE DGCM-RELATED"/>
    <property type="match status" value="1"/>
</dbReference>
<dbReference type="InterPro" id="IPR043128">
    <property type="entry name" value="Rev_trsase/Diguanyl_cyclase"/>
</dbReference>
<dbReference type="Proteomes" id="UP001526147">
    <property type="component" value="Unassembled WGS sequence"/>
</dbReference>
<dbReference type="Pfam" id="PF00990">
    <property type="entry name" value="GGDEF"/>
    <property type="match status" value="1"/>
</dbReference>
<evidence type="ECO:0000313" key="2">
    <source>
        <dbReference type="EMBL" id="MCV9888871.1"/>
    </source>
</evidence>
<protein>
    <submittedName>
        <fullName evidence="2">Sensor domain-containing diguanylate cyclase</fullName>
    </submittedName>
</protein>
<dbReference type="InterPro" id="IPR029016">
    <property type="entry name" value="GAF-like_dom_sf"/>
</dbReference>
<dbReference type="InterPro" id="IPR029787">
    <property type="entry name" value="Nucleotide_cyclase"/>
</dbReference>
<dbReference type="RefSeq" id="WP_264144893.1">
    <property type="nucleotide sequence ID" value="NZ_JAOYEY010000052.1"/>
</dbReference>
<dbReference type="PROSITE" id="PS50887">
    <property type="entry name" value="GGDEF"/>
    <property type="match status" value="1"/>
</dbReference>
<keyword evidence="3" id="KW-1185">Reference proteome</keyword>
<dbReference type="SMART" id="SM00267">
    <property type="entry name" value="GGDEF"/>
    <property type="match status" value="1"/>
</dbReference>
<comment type="caution">
    <text evidence="2">The sequence shown here is derived from an EMBL/GenBank/DDBJ whole genome shotgun (WGS) entry which is preliminary data.</text>
</comment>
<dbReference type="Gene3D" id="3.30.70.270">
    <property type="match status" value="1"/>
</dbReference>
<proteinExistence type="predicted"/>
<sequence length="585" mass="67492">MNNQVQAIKGAFFDLVNKCNDYCSVIDLNNELVKVLKRELAIGHVDFYSLSPQTNSFPFQMFLHNFQPGQAIWIQKDVLLPIYCHEDMCGVIELREFDSTISVDLDEVAKACSEFYTYYIHSFQLREKEQKYEKLYYLTEKFHSLMNKDDVLVALIETLQKMYQEYTFYLFLSHDNENKHHLPIKNLSFDDQDDEMAMEAFVTGKAQSIIHEQTKDMFFYSPLKGKQGVYGVLQVVIHFALNLDEQDRHFITLLTNAAGTAMENAQLYDQSKRLIKDLQLINETSHRLNKNLRLTDTMSYMSMRILESFQADEVGFFTKNSNDIHIFPGSTGYFESEEVKVYINYIQEKLEKDLEGLFLGDITSHLPGLPYSSVMAVPMVQSDVLKGCALVLHKNPYHFSFDMYKLLQSLIHHSTLALSNSLLREELETLVKTDQLTQLYSRNYMNSCIENSMNIDRQGTFVLIDIDNFKAINDNYGHQIGDEVLVQVANILKNNIRDHDIGARWGGEELAIYLPHVELDAGTAIAERIVKRVKENTLPTVTISCGVSHWKAEHERNYDELFRRADKALYAAKNLGKNQVIVQVS</sequence>
<evidence type="ECO:0000259" key="1">
    <source>
        <dbReference type="PROSITE" id="PS50887"/>
    </source>
</evidence>
<gene>
    <name evidence="2" type="ORF">OIH86_24755</name>
</gene>
<feature type="domain" description="GGDEF" evidence="1">
    <location>
        <begin position="457"/>
        <end position="585"/>
    </location>
</feature>
<evidence type="ECO:0000313" key="3">
    <source>
        <dbReference type="Proteomes" id="UP001526147"/>
    </source>
</evidence>
<dbReference type="NCBIfam" id="TIGR00254">
    <property type="entry name" value="GGDEF"/>
    <property type="match status" value="1"/>
</dbReference>
<organism evidence="2 3">
    <name type="scientific">Metabacillus halosaccharovorans</name>
    <dbReference type="NCBI Taxonomy" id="930124"/>
    <lineage>
        <taxon>Bacteria</taxon>
        <taxon>Bacillati</taxon>
        <taxon>Bacillota</taxon>
        <taxon>Bacilli</taxon>
        <taxon>Bacillales</taxon>
        <taxon>Bacillaceae</taxon>
        <taxon>Metabacillus</taxon>
    </lineage>
</organism>
<dbReference type="Gene3D" id="3.30.450.40">
    <property type="match status" value="2"/>
</dbReference>
<accession>A0ABT3DPU9</accession>